<proteinExistence type="predicted"/>
<name>A0ABR0MNW6_GOSAR</name>
<evidence type="ECO:0000313" key="1">
    <source>
        <dbReference type="EMBL" id="KAK5775598.1"/>
    </source>
</evidence>
<evidence type="ECO:0000313" key="2">
    <source>
        <dbReference type="Proteomes" id="UP001358586"/>
    </source>
</evidence>
<sequence>MPVWTHTPRLVLTVRLHGLAQDPHTHVAYMPNLAMPVWPTRPHSSHTHGRVLRTAMPSSSTRLCLTHGHPYG</sequence>
<reference evidence="1 2" key="1">
    <citation type="submission" date="2023-03" db="EMBL/GenBank/DDBJ databases">
        <title>WGS of Gossypium arboreum.</title>
        <authorList>
            <person name="Yu D."/>
        </authorList>
    </citation>
    <scope>NUCLEOTIDE SEQUENCE [LARGE SCALE GENOMIC DNA]</scope>
    <source>
        <tissue evidence="1">Leaf</tissue>
    </source>
</reference>
<dbReference type="Proteomes" id="UP001358586">
    <property type="component" value="Chromosome 12"/>
</dbReference>
<gene>
    <name evidence="1" type="ORF">PVK06_043504</name>
</gene>
<keyword evidence="2" id="KW-1185">Reference proteome</keyword>
<accession>A0ABR0MNW6</accession>
<protein>
    <submittedName>
        <fullName evidence="1">Uncharacterized protein</fullName>
    </submittedName>
</protein>
<dbReference type="EMBL" id="JARKNE010000012">
    <property type="protein sequence ID" value="KAK5775598.1"/>
    <property type="molecule type" value="Genomic_DNA"/>
</dbReference>
<organism evidence="1 2">
    <name type="scientific">Gossypium arboreum</name>
    <name type="common">Tree cotton</name>
    <name type="synonym">Gossypium nanking</name>
    <dbReference type="NCBI Taxonomy" id="29729"/>
    <lineage>
        <taxon>Eukaryota</taxon>
        <taxon>Viridiplantae</taxon>
        <taxon>Streptophyta</taxon>
        <taxon>Embryophyta</taxon>
        <taxon>Tracheophyta</taxon>
        <taxon>Spermatophyta</taxon>
        <taxon>Magnoliopsida</taxon>
        <taxon>eudicotyledons</taxon>
        <taxon>Gunneridae</taxon>
        <taxon>Pentapetalae</taxon>
        <taxon>rosids</taxon>
        <taxon>malvids</taxon>
        <taxon>Malvales</taxon>
        <taxon>Malvaceae</taxon>
        <taxon>Malvoideae</taxon>
        <taxon>Gossypium</taxon>
    </lineage>
</organism>
<comment type="caution">
    <text evidence="1">The sequence shown here is derived from an EMBL/GenBank/DDBJ whole genome shotgun (WGS) entry which is preliminary data.</text>
</comment>